<sequence>MLSIPYRAVLNMPLQSDWALPTAAALGAAVGGGMAAALQGMSNMLPGATFGSMLGVGWASVLQGMDEQEARLRAHHAQVRAFADYPAVQALLRRAGTSVDDELALQRLSGKLEADFARMTERFNEYCVLRDLAPNRLIGEVIRHFYLTHCADRGIVLLSKRNAHACYLVATNTRHQGDIAQAMNQEGVGAGTALRQMRCPYLRVDLANERLSDARAFTTEVRDGEWQVLPAELPPGQTTQTFAPGPLVHAVRRRCPRASCARAGRPASLPEAAVPSSGDALVIQRGPLLRAKLAALPSECRTWRELERIEQDLAAHRPCGHLITYQGEEYLASDLHMGGRRCPGRNAWRLLHRRIPGGHELVDIVDPHGPRR</sequence>
<evidence type="ECO:0000313" key="1">
    <source>
        <dbReference type="EMBL" id="WNH53969.1"/>
    </source>
</evidence>
<gene>
    <name evidence="1" type="ORF">PDM29_06715</name>
</gene>
<proteinExistence type="predicted"/>
<evidence type="ECO:0000313" key="2">
    <source>
        <dbReference type="Proteomes" id="UP001302072"/>
    </source>
</evidence>
<dbReference type="EMBL" id="CP115541">
    <property type="protein sequence ID" value="WNH53969.1"/>
    <property type="molecule type" value="Genomic_DNA"/>
</dbReference>
<organism evidence="1 2">
    <name type="scientific">Stenotrophomonas oahuensis</name>
    <dbReference type="NCBI Taxonomy" id="3003271"/>
    <lineage>
        <taxon>Bacteria</taxon>
        <taxon>Pseudomonadati</taxon>
        <taxon>Pseudomonadota</taxon>
        <taxon>Gammaproteobacteria</taxon>
        <taxon>Lysobacterales</taxon>
        <taxon>Lysobacteraceae</taxon>
        <taxon>Stenotrophomonas</taxon>
    </lineage>
</organism>
<dbReference type="Proteomes" id="UP001302072">
    <property type="component" value="Chromosome"/>
</dbReference>
<name>A0ABY9YUU8_9GAMM</name>
<accession>A0ABY9YUU8</accession>
<protein>
    <submittedName>
        <fullName evidence="1">Uncharacterized protein</fullName>
    </submittedName>
</protein>
<reference evidence="1 2" key="1">
    <citation type="submission" date="2022-12" db="EMBL/GenBank/DDBJ databases">
        <title>Two new species, Stenotrophomonas aracearum and Stenotrophomonas oahuensis, isolated from Anthurium (Araceae family) in Hawaii.</title>
        <authorList>
            <person name="Chunag S.C."/>
            <person name="Dobhal S."/>
            <person name="Alvarez A."/>
            <person name="Arif M."/>
        </authorList>
    </citation>
    <scope>NUCLEOTIDE SEQUENCE [LARGE SCALE GENOMIC DNA]</scope>
    <source>
        <strain evidence="1 2">A5586</strain>
    </source>
</reference>
<dbReference type="RefSeq" id="WP_311193090.1">
    <property type="nucleotide sequence ID" value="NZ_CP115541.1"/>
</dbReference>
<keyword evidence="2" id="KW-1185">Reference proteome</keyword>